<accession>A0AAN9B7X7</accession>
<feature type="compositionally biased region" description="Acidic residues" evidence="1">
    <location>
        <begin position="140"/>
        <end position="149"/>
    </location>
</feature>
<dbReference type="PROSITE" id="PS50006">
    <property type="entry name" value="FHA_DOMAIN"/>
    <property type="match status" value="1"/>
</dbReference>
<comment type="caution">
    <text evidence="3">The sequence shown here is derived from an EMBL/GenBank/DDBJ whole genome shotgun (WGS) entry which is preliminary data.</text>
</comment>
<name>A0AAN9B7X7_9CAEN</name>
<evidence type="ECO:0000256" key="1">
    <source>
        <dbReference type="SAM" id="MobiDB-lite"/>
    </source>
</evidence>
<dbReference type="InterPro" id="IPR000253">
    <property type="entry name" value="FHA_dom"/>
</dbReference>
<dbReference type="InterPro" id="IPR008984">
    <property type="entry name" value="SMAD_FHA_dom_sf"/>
</dbReference>
<gene>
    <name evidence="3" type="ORF">V1264_023292</name>
</gene>
<dbReference type="Proteomes" id="UP001374579">
    <property type="component" value="Unassembled WGS sequence"/>
</dbReference>
<feature type="region of interest" description="Disordered" evidence="1">
    <location>
        <begin position="135"/>
        <end position="196"/>
    </location>
</feature>
<protein>
    <recommendedName>
        <fullName evidence="2">FHA domain-containing protein</fullName>
    </recommendedName>
</protein>
<feature type="domain" description="FHA" evidence="2">
    <location>
        <begin position="56"/>
        <end position="105"/>
    </location>
</feature>
<dbReference type="SMART" id="SM00240">
    <property type="entry name" value="FHA"/>
    <property type="match status" value="1"/>
</dbReference>
<keyword evidence="4" id="KW-1185">Reference proteome</keyword>
<dbReference type="CDD" id="cd22665">
    <property type="entry name" value="FHA_MDC1"/>
    <property type="match status" value="1"/>
</dbReference>
<dbReference type="Gene3D" id="2.60.200.20">
    <property type="match status" value="1"/>
</dbReference>
<dbReference type="Pfam" id="PF00498">
    <property type="entry name" value="FHA"/>
    <property type="match status" value="1"/>
</dbReference>
<evidence type="ECO:0000313" key="3">
    <source>
        <dbReference type="EMBL" id="KAK7100319.1"/>
    </source>
</evidence>
<sequence length="196" mass="21701">MDIDTLDATQAIYHDEFDDETDEDLTGSQKKPVAYLKVQEQKGLENKDYPVFEGDNIIGRGESCQVYIPSKSLSKEHACITVKSGSHLIYDKGSRNKTRRGKLFLSPDVRYELKHQNELTFADIKCAYSIAAETKAGDDTGSETVEEAMDVPGEAPQNNNVPKKSEGMLAANSDEEDYASDASSDILQPTQVRNTK</sequence>
<proteinExistence type="predicted"/>
<organism evidence="3 4">
    <name type="scientific">Littorina saxatilis</name>
    <dbReference type="NCBI Taxonomy" id="31220"/>
    <lineage>
        <taxon>Eukaryota</taxon>
        <taxon>Metazoa</taxon>
        <taxon>Spiralia</taxon>
        <taxon>Lophotrochozoa</taxon>
        <taxon>Mollusca</taxon>
        <taxon>Gastropoda</taxon>
        <taxon>Caenogastropoda</taxon>
        <taxon>Littorinimorpha</taxon>
        <taxon>Littorinoidea</taxon>
        <taxon>Littorinidae</taxon>
        <taxon>Littorina</taxon>
    </lineage>
</organism>
<reference evidence="3 4" key="1">
    <citation type="submission" date="2024-02" db="EMBL/GenBank/DDBJ databases">
        <title>Chromosome-scale genome assembly of the rough periwinkle Littorina saxatilis.</title>
        <authorList>
            <person name="De Jode A."/>
            <person name="Faria R."/>
            <person name="Formenti G."/>
            <person name="Sims Y."/>
            <person name="Smith T.P."/>
            <person name="Tracey A."/>
            <person name="Wood J.M.D."/>
            <person name="Zagrodzka Z.B."/>
            <person name="Johannesson K."/>
            <person name="Butlin R.K."/>
            <person name="Leder E.H."/>
        </authorList>
    </citation>
    <scope>NUCLEOTIDE SEQUENCE [LARGE SCALE GENOMIC DNA]</scope>
    <source>
        <strain evidence="3">Snail1</strain>
        <tissue evidence="3">Muscle</tissue>
    </source>
</reference>
<dbReference type="SUPFAM" id="SSF49879">
    <property type="entry name" value="SMAD/FHA domain"/>
    <property type="match status" value="1"/>
</dbReference>
<evidence type="ECO:0000259" key="2">
    <source>
        <dbReference type="PROSITE" id="PS50006"/>
    </source>
</evidence>
<dbReference type="EMBL" id="JBAMIC010000011">
    <property type="protein sequence ID" value="KAK7100319.1"/>
    <property type="molecule type" value="Genomic_DNA"/>
</dbReference>
<feature type="compositionally biased region" description="Polar residues" evidence="1">
    <location>
        <begin position="186"/>
        <end position="196"/>
    </location>
</feature>
<dbReference type="AlphaFoldDB" id="A0AAN9B7X7"/>
<evidence type="ECO:0000313" key="4">
    <source>
        <dbReference type="Proteomes" id="UP001374579"/>
    </source>
</evidence>